<dbReference type="Proteomes" id="UP000053707">
    <property type="component" value="Unassembled WGS sequence"/>
</dbReference>
<dbReference type="AlphaFoldDB" id="A0A124EP01"/>
<dbReference type="Pfam" id="PF17198">
    <property type="entry name" value="AveC_like"/>
    <property type="match status" value="1"/>
</dbReference>
<evidence type="ECO:0000256" key="1">
    <source>
        <dbReference type="SAM" id="MobiDB-lite"/>
    </source>
</evidence>
<accession>A0A124EP01</accession>
<keyword evidence="2" id="KW-1133">Transmembrane helix</keyword>
<evidence type="ECO:0000313" key="3">
    <source>
        <dbReference type="EMBL" id="KUI12462.1"/>
    </source>
</evidence>
<evidence type="ECO:0000313" key="4">
    <source>
        <dbReference type="Proteomes" id="UP000053707"/>
    </source>
</evidence>
<organism evidence="3 4">
    <name type="scientific">Mycobacterium lehmannii</name>
    <dbReference type="NCBI Taxonomy" id="2048550"/>
    <lineage>
        <taxon>Bacteria</taxon>
        <taxon>Bacillati</taxon>
        <taxon>Actinomycetota</taxon>
        <taxon>Actinomycetes</taxon>
        <taxon>Mycobacteriales</taxon>
        <taxon>Mycobacteriaceae</taxon>
        <taxon>Mycobacterium</taxon>
    </lineage>
</organism>
<protein>
    <recommendedName>
        <fullName evidence="5">DUF5135 domain-containing protein</fullName>
    </recommendedName>
</protein>
<keyword evidence="2" id="KW-0812">Transmembrane</keyword>
<dbReference type="InterPro" id="IPR033459">
    <property type="entry name" value="AveC-like"/>
</dbReference>
<feature type="region of interest" description="Disordered" evidence="1">
    <location>
        <begin position="358"/>
        <end position="381"/>
    </location>
</feature>
<evidence type="ECO:0008006" key="5">
    <source>
        <dbReference type="Google" id="ProtNLM"/>
    </source>
</evidence>
<feature type="transmembrane region" description="Helical" evidence="2">
    <location>
        <begin position="23"/>
        <end position="42"/>
    </location>
</feature>
<gene>
    <name evidence="3" type="ORF">AU192_20695</name>
</gene>
<feature type="compositionally biased region" description="Basic and acidic residues" evidence="1">
    <location>
        <begin position="361"/>
        <end position="372"/>
    </location>
</feature>
<feature type="transmembrane region" description="Helical" evidence="2">
    <location>
        <begin position="152"/>
        <end position="175"/>
    </location>
</feature>
<proteinExistence type="predicted"/>
<comment type="caution">
    <text evidence="3">The sequence shown here is derived from an EMBL/GenBank/DDBJ whole genome shotgun (WGS) entry which is preliminary data.</text>
</comment>
<feature type="transmembrane region" description="Helical" evidence="2">
    <location>
        <begin position="242"/>
        <end position="261"/>
    </location>
</feature>
<dbReference type="EMBL" id="LQIR01000034">
    <property type="protein sequence ID" value="KUI12462.1"/>
    <property type="molecule type" value="Genomic_DNA"/>
</dbReference>
<dbReference type="RefSeq" id="WP_064398699.1">
    <property type="nucleotide sequence ID" value="NZ_LQIR01000034.1"/>
</dbReference>
<feature type="transmembrane region" description="Helical" evidence="2">
    <location>
        <begin position="286"/>
        <end position="310"/>
    </location>
</feature>
<keyword evidence="4" id="KW-1185">Reference proteome</keyword>
<feature type="region of interest" description="Disordered" evidence="1">
    <location>
        <begin position="1"/>
        <end position="22"/>
    </location>
</feature>
<evidence type="ECO:0000256" key="2">
    <source>
        <dbReference type="SAM" id="Phobius"/>
    </source>
</evidence>
<keyword evidence="2" id="KW-0472">Membrane</keyword>
<feature type="transmembrane region" description="Helical" evidence="2">
    <location>
        <begin position="76"/>
        <end position="97"/>
    </location>
</feature>
<feature type="transmembrane region" description="Helical" evidence="2">
    <location>
        <begin position="109"/>
        <end position="132"/>
    </location>
</feature>
<sequence length="381" mass="42221">MTTETPKAEATSPDSPGPTKRSWLGPSISVAALLAVAVFFAVNTRKGPGSPRIANPDVEGTPRPVEVLFGWSTSTWVVILETFTVVTMAVIITLWVVHWRRNPHNPTLLMALVTSLIVWQDPIMNWSPFAVYNPELAHLPEDWPLVSLSPTVEPFVVLGYVMFYLGPYFPAIWILRKLQARRPVESFVWRHPLISLAAIIFPIGVVVDAALEITLVRTGMYIYSQVPPWASVFTGDTYQFPLIWEVVAVTFVMIPAGVLLYRDDTGKSVAEKLAQRARIFASRPRLGTFVVMFVIINVAYFCYGGLFAIVKATKISTSVACPWPYPEVKIYDPQGFYEANGQPGPYSVGIMSTWMSGQPDGRPDVELGEKSNRCAPDAQNG</sequence>
<reference evidence="3 4" key="1">
    <citation type="submission" date="2016-01" db="EMBL/GenBank/DDBJ databases">
        <authorList>
            <consortium name="TB Trials Study Group"/>
            <person name="Sutton G."/>
            <person name="Brinkac L."/>
            <person name="Sanka R."/>
            <person name="Adams M."/>
            <person name="Lau E.L."/>
            <person name="Macaden R."/>
            <person name="Grewal H.M.S."/>
        </authorList>
    </citation>
    <scope>NUCLEOTIDE SEQUENCE [LARGE SCALE GENOMIC DNA]</scope>
    <source>
        <strain evidence="3 4">IS-1744</strain>
    </source>
</reference>
<name>A0A124EP01_9MYCO</name>
<feature type="transmembrane region" description="Helical" evidence="2">
    <location>
        <begin position="196"/>
        <end position="222"/>
    </location>
</feature>